<proteinExistence type="predicted"/>
<feature type="region of interest" description="Disordered" evidence="7">
    <location>
        <begin position="233"/>
        <end position="274"/>
    </location>
</feature>
<keyword evidence="2" id="KW-0597">Phosphoprotein</keyword>
<dbReference type="PANTHER" id="PTHR35578:SF6">
    <property type="entry name" value="PROLINE-RICH TRANSMEMBRANE PROTEIN 4"/>
    <property type="match status" value="1"/>
</dbReference>
<evidence type="ECO:0000256" key="5">
    <source>
        <dbReference type="ARBA" id="ARBA00022989"/>
    </source>
</evidence>
<keyword evidence="6" id="KW-0472">Membrane</keyword>
<dbReference type="InterPro" id="IPR052836">
    <property type="entry name" value="PRRT_domain-containing"/>
</dbReference>
<evidence type="ECO:0000256" key="7">
    <source>
        <dbReference type="SAM" id="MobiDB-lite"/>
    </source>
</evidence>
<evidence type="ECO:0000256" key="2">
    <source>
        <dbReference type="ARBA" id="ARBA00022553"/>
    </source>
</evidence>
<evidence type="ECO:0000313" key="9">
    <source>
        <dbReference type="EMBL" id="KAF3859232.1"/>
    </source>
</evidence>
<evidence type="ECO:0000259" key="8">
    <source>
        <dbReference type="Pfam" id="PF25987"/>
    </source>
</evidence>
<dbReference type="Pfam" id="PF25987">
    <property type="entry name" value="PRRT3"/>
    <property type="match status" value="1"/>
</dbReference>
<keyword evidence="3" id="KW-0812">Transmembrane</keyword>
<accession>A0A7J5ZBR1</accession>
<feature type="compositionally biased region" description="Polar residues" evidence="7">
    <location>
        <begin position="234"/>
        <end position="244"/>
    </location>
</feature>
<evidence type="ECO:0000313" key="10">
    <source>
        <dbReference type="Proteomes" id="UP000518266"/>
    </source>
</evidence>
<dbReference type="Proteomes" id="UP000518266">
    <property type="component" value="Unassembled WGS sequence"/>
</dbReference>
<feature type="compositionally biased region" description="Low complexity" evidence="7">
    <location>
        <begin position="150"/>
        <end position="162"/>
    </location>
</feature>
<protein>
    <recommendedName>
        <fullName evidence="8">Proline-rich transmembrane protein 3/4 domain-containing protein</fullName>
    </recommendedName>
</protein>
<keyword evidence="4" id="KW-0732">Signal</keyword>
<feature type="domain" description="Proline-rich transmembrane protein 3/4" evidence="8">
    <location>
        <begin position="1"/>
        <end position="63"/>
    </location>
</feature>
<dbReference type="EMBL" id="JAAKFY010000003">
    <property type="protein sequence ID" value="KAF3859232.1"/>
    <property type="molecule type" value="Genomic_DNA"/>
</dbReference>
<sequence>MLNAMGVVGGEEVFHPWPWWAFQFSCRLCELGVCLTLALVVAQPVYCSDHLPAAGSCWTELLASKSPIMPGSYQWTLSQQEKLAIVDTMGLGEIESLPLYTLVDERLGSSMNGLDLLYHSNRALAYRDLDLDLDFKGSGTPANGGGRDPSGGSSFTSDSTTDLRPPSPINLRRSIDEALFNEALFPMSLFSPTRSSDLSINNHCSLLSKGLCDPLSADPGLYRTSSCVEMPSQHLPSCAQSQGDTLVGAPPSPSLSSSTSSSSPERWRGSSSSYSPYRESFGGSSLVLCPSSERHAQQILQQGGLGHGASSGHQGHSDPLRHYQTLGAASQESLDLDVSSEADRSVQEEFISVCRQIDSYSICSETIDL</sequence>
<evidence type="ECO:0000256" key="1">
    <source>
        <dbReference type="ARBA" id="ARBA00004141"/>
    </source>
</evidence>
<keyword evidence="10" id="KW-1185">Reference proteome</keyword>
<gene>
    <name evidence="9" type="ORF">F7725_021631</name>
</gene>
<feature type="compositionally biased region" description="Low complexity" evidence="7">
    <location>
        <begin position="254"/>
        <end position="274"/>
    </location>
</feature>
<dbReference type="AlphaFoldDB" id="A0A7J5ZBR1"/>
<reference evidence="9 10" key="1">
    <citation type="submission" date="2020-03" db="EMBL/GenBank/DDBJ databases">
        <title>Dissostichus mawsoni Genome sequencing and assembly.</title>
        <authorList>
            <person name="Park H."/>
        </authorList>
    </citation>
    <scope>NUCLEOTIDE SEQUENCE [LARGE SCALE GENOMIC DNA]</scope>
    <source>
        <strain evidence="9">DM0001</strain>
        <tissue evidence="9">Muscle</tissue>
    </source>
</reference>
<dbReference type="InterPro" id="IPR059081">
    <property type="entry name" value="PRRT3-4"/>
</dbReference>
<name>A0A7J5ZBR1_DISMA</name>
<keyword evidence="5" id="KW-1133">Transmembrane helix</keyword>
<comment type="caution">
    <text evidence="9">The sequence shown here is derived from an EMBL/GenBank/DDBJ whole genome shotgun (WGS) entry which is preliminary data.</text>
</comment>
<evidence type="ECO:0000256" key="3">
    <source>
        <dbReference type="ARBA" id="ARBA00022692"/>
    </source>
</evidence>
<comment type="subcellular location">
    <subcellularLocation>
        <location evidence="1">Membrane</location>
        <topology evidence="1">Multi-pass membrane protein</topology>
    </subcellularLocation>
</comment>
<dbReference type="OrthoDB" id="10066605at2759"/>
<evidence type="ECO:0000256" key="6">
    <source>
        <dbReference type="ARBA" id="ARBA00023136"/>
    </source>
</evidence>
<feature type="region of interest" description="Disordered" evidence="7">
    <location>
        <begin position="140"/>
        <end position="168"/>
    </location>
</feature>
<dbReference type="PANTHER" id="PTHR35578">
    <property type="entry name" value="PROLINE-RICH TRANSMEMBRANE PROTEIN 4-RELATED"/>
    <property type="match status" value="1"/>
</dbReference>
<organism evidence="9 10">
    <name type="scientific">Dissostichus mawsoni</name>
    <name type="common">Antarctic cod</name>
    <dbReference type="NCBI Taxonomy" id="36200"/>
    <lineage>
        <taxon>Eukaryota</taxon>
        <taxon>Metazoa</taxon>
        <taxon>Chordata</taxon>
        <taxon>Craniata</taxon>
        <taxon>Vertebrata</taxon>
        <taxon>Euteleostomi</taxon>
        <taxon>Actinopterygii</taxon>
        <taxon>Neopterygii</taxon>
        <taxon>Teleostei</taxon>
        <taxon>Neoteleostei</taxon>
        <taxon>Acanthomorphata</taxon>
        <taxon>Eupercaria</taxon>
        <taxon>Perciformes</taxon>
        <taxon>Notothenioidei</taxon>
        <taxon>Nototheniidae</taxon>
        <taxon>Dissostichus</taxon>
    </lineage>
</organism>
<evidence type="ECO:0000256" key="4">
    <source>
        <dbReference type="ARBA" id="ARBA00022729"/>
    </source>
</evidence>